<dbReference type="InterPro" id="IPR012674">
    <property type="entry name" value="Calycin"/>
</dbReference>
<dbReference type="Pfam" id="PF00061">
    <property type="entry name" value="Lipocalin"/>
    <property type="match status" value="1"/>
</dbReference>
<dbReference type="GO" id="GO:0008289">
    <property type="term" value="F:lipid binding"/>
    <property type="evidence" value="ECO:0007669"/>
    <property type="project" value="UniProtKB-KW"/>
</dbReference>
<feature type="domain" description="Lipocalin/cytosolic fatty-acid binding" evidence="3">
    <location>
        <begin position="10"/>
        <end position="82"/>
    </location>
</feature>
<comment type="caution">
    <text evidence="4">The sequence shown here is derived from an EMBL/GenBank/DDBJ whole genome shotgun (WGS) entry which is preliminary data.</text>
</comment>
<evidence type="ECO:0000313" key="5">
    <source>
        <dbReference type="Proteomes" id="UP001186944"/>
    </source>
</evidence>
<accession>A0AA88XED4</accession>
<reference evidence="4" key="1">
    <citation type="submission" date="2019-08" db="EMBL/GenBank/DDBJ databases">
        <title>The improved chromosome-level genome for the pearl oyster Pinctada fucata martensii using PacBio sequencing and Hi-C.</title>
        <authorList>
            <person name="Zheng Z."/>
        </authorList>
    </citation>
    <scope>NUCLEOTIDE SEQUENCE</scope>
    <source>
        <strain evidence="4">ZZ-2019</strain>
        <tissue evidence="4">Adductor muscle</tissue>
    </source>
</reference>
<dbReference type="CDD" id="cd00742">
    <property type="entry name" value="FABP"/>
    <property type="match status" value="1"/>
</dbReference>
<keyword evidence="2" id="KW-0446">Lipid-binding</keyword>
<evidence type="ECO:0000313" key="4">
    <source>
        <dbReference type="EMBL" id="KAK3083710.1"/>
    </source>
</evidence>
<name>A0AA88XED4_PINIB</name>
<gene>
    <name evidence="4" type="ORF">FSP39_001825</name>
</gene>
<dbReference type="EMBL" id="VSWD01000013">
    <property type="protein sequence ID" value="KAK3083710.1"/>
    <property type="molecule type" value="Genomic_DNA"/>
</dbReference>
<evidence type="ECO:0000256" key="1">
    <source>
        <dbReference type="ARBA" id="ARBA00008390"/>
    </source>
</evidence>
<comment type="similarity">
    <text evidence="1">Belongs to the calycin superfamily. Fatty-acid binding protein (FABP) family.</text>
</comment>
<dbReference type="SUPFAM" id="SSF50814">
    <property type="entry name" value="Lipocalins"/>
    <property type="match status" value="1"/>
</dbReference>
<dbReference type="InterPro" id="IPR000566">
    <property type="entry name" value="Lipocln_cytosolic_FA-bd_dom"/>
</dbReference>
<organism evidence="4 5">
    <name type="scientific">Pinctada imbricata</name>
    <name type="common">Atlantic pearl-oyster</name>
    <name type="synonym">Pinctada martensii</name>
    <dbReference type="NCBI Taxonomy" id="66713"/>
    <lineage>
        <taxon>Eukaryota</taxon>
        <taxon>Metazoa</taxon>
        <taxon>Spiralia</taxon>
        <taxon>Lophotrochozoa</taxon>
        <taxon>Mollusca</taxon>
        <taxon>Bivalvia</taxon>
        <taxon>Autobranchia</taxon>
        <taxon>Pteriomorphia</taxon>
        <taxon>Pterioida</taxon>
        <taxon>Pterioidea</taxon>
        <taxon>Pteriidae</taxon>
        <taxon>Pinctada</taxon>
    </lineage>
</organism>
<dbReference type="Proteomes" id="UP001186944">
    <property type="component" value="Unassembled WGS sequence"/>
</dbReference>
<sequence length="104" mass="11494">LHITGVAKEKIQIGLKLLTPEKNDISQEISVEGDQVCIKTTTPLSVQEHKAAIGQEFEQPGWDDRAIKATFTLDGDKLVEHLSGPYTASNTRYIDKDGNLIMVM</sequence>
<dbReference type="InterPro" id="IPR031259">
    <property type="entry name" value="ILBP"/>
</dbReference>
<dbReference type="AlphaFoldDB" id="A0AA88XED4"/>
<feature type="non-terminal residue" evidence="4">
    <location>
        <position position="1"/>
    </location>
</feature>
<evidence type="ECO:0000259" key="3">
    <source>
        <dbReference type="Pfam" id="PF00061"/>
    </source>
</evidence>
<dbReference type="PANTHER" id="PTHR11955">
    <property type="entry name" value="FATTY ACID BINDING PROTEIN"/>
    <property type="match status" value="1"/>
</dbReference>
<evidence type="ECO:0000256" key="2">
    <source>
        <dbReference type="ARBA" id="ARBA00023121"/>
    </source>
</evidence>
<protein>
    <recommendedName>
        <fullName evidence="3">Lipocalin/cytosolic fatty-acid binding domain-containing protein</fullName>
    </recommendedName>
</protein>
<dbReference type="Gene3D" id="2.40.128.20">
    <property type="match status" value="1"/>
</dbReference>
<keyword evidence="5" id="KW-1185">Reference proteome</keyword>
<proteinExistence type="inferred from homology"/>